<proteinExistence type="predicted"/>
<protein>
    <submittedName>
        <fullName evidence="3">Amidohydrolase family protein</fullName>
    </submittedName>
</protein>
<evidence type="ECO:0000259" key="2">
    <source>
        <dbReference type="Pfam" id="PF01979"/>
    </source>
</evidence>
<dbReference type="PANTHER" id="PTHR43135">
    <property type="entry name" value="ALPHA-D-RIBOSE 1-METHYLPHOSPHONATE 5-TRIPHOSPHATE DIPHOSPHATASE"/>
    <property type="match status" value="1"/>
</dbReference>
<dbReference type="SUPFAM" id="SSF51338">
    <property type="entry name" value="Composite domain of metallo-dependent hydrolases"/>
    <property type="match status" value="2"/>
</dbReference>
<dbReference type="Gene3D" id="2.30.40.10">
    <property type="entry name" value="Urease, subunit C, domain 1"/>
    <property type="match status" value="1"/>
</dbReference>
<feature type="domain" description="Amidohydrolase-related" evidence="2">
    <location>
        <begin position="84"/>
        <end position="441"/>
    </location>
</feature>
<name>A0ABY5G9D8_VIBPE</name>
<sequence>MKSQKLFTSTVIAAVLAASPMAFAAEEDAVQRTLITNANIFDGTSDKLTAPMSVLIEDNKIAKISKSIPATSDMMVIDAQGRTMSPGFIDAHVHLTWNQGIWEFTDSPGTYVGALALVEAENTLMRGFTTVRDTAGPSLGPKKAIDEGYFPGPRIYSSEAAIGMTSGHGDFRTLNTAPRQFGGPALTELELHGGSIIADGVPEVLTAARDQMRKGAHFLKIFAGGAVSGLRDPLDIMEYSMEELKAAAGEADRWNTYVAVHAYTDRAVRESLEAGFLSIEHANMLTEETMKLAAEKGAFISAQTGFFLGPVPAHFNEQQAARQIEAAEGLDTMMKMAKKYNVDVGFGTDFIGGFEAKALQNQEFTNRLKWFTPAEIMQQATSVNTRVLEMTGPRNPYPGKLGVIQEGAYADILLINGNPLEDISILTKPEENLALIMKDGEIYKNTIN</sequence>
<dbReference type="InterPro" id="IPR051781">
    <property type="entry name" value="Metallo-dep_Hydrolase"/>
</dbReference>
<gene>
    <name evidence="3" type="ORF">LZI70_17920</name>
</gene>
<dbReference type="RefSeq" id="WP_255232034.1">
    <property type="nucleotide sequence ID" value="NZ_CP090615.1"/>
</dbReference>
<feature type="signal peptide" evidence="1">
    <location>
        <begin position="1"/>
        <end position="24"/>
    </location>
</feature>
<keyword evidence="1" id="KW-0732">Signal</keyword>
<organism evidence="3 4">
    <name type="scientific">Vibrio pelagius</name>
    <dbReference type="NCBI Taxonomy" id="28169"/>
    <lineage>
        <taxon>Bacteria</taxon>
        <taxon>Pseudomonadati</taxon>
        <taxon>Pseudomonadota</taxon>
        <taxon>Gammaproteobacteria</taxon>
        <taxon>Vibrionales</taxon>
        <taxon>Vibrionaceae</taxon>
        <taxon>Vibrio</taxon>
    </lineage>
</organism>
<evidence type="ECO:0000313" key="4">
    <source>
        <dbReference type="Proteomes" id="UP001059120"/>
    </source>
</evidence>
<dbReference type="Gene3D" id="3.20.20.140">
    <property type="entry name" value="Metal-dependent hydrolases"/>
    <property type="match status" value="1"/>
</dbReference>
<dbReference type="Pfam" id="PF01979">
    <property type="entry name" value="Amidohydro_1"/>
    <property type="match status" value="1"/>
</dbReference>
<keyword evidence="4" id="KW-1185">Reference proteome</keyword>
<accession>A0ABY5G9D8</accession>
<dbReference type="InterPro" id="IPR006680">
    <property type="entry name" value="Amidohydro-rel"/>
</dbReference>
<dbReference type="InterPro" id="IPR011059">
    <property type="entry name" value="Metal-dep_hydrolase_composite"/>
</dbReference>
<dbReference type="PANTHER" id="PTHR43135:SF3">
    <property type="entry name" value="ALPHA-D-RIBOSE 1-METHYLPHOSPHONATE 5-TRIPHOSPHATE DIPHOSPHATASE"/>
    <property type="match status" value="1"/>
</dbReference>
<dbReference type="InterPro" id="IPR057744">
    <property type="entry name" value="OTAase-like"/>
</dbReference>
<feature type="chain" id="PRO_5046761408" evidence="1">
    <location>
        <begin position="25"/>
        <end position="448"/>
    </location>
</feature>
<dbReference type="EMBL" id="CP090615">
    <property type="protein sequence ID" value="UTT86234.1"/>
    <property type="molecule type" value="Genomic_DNA"/>
</dbReference>
<dbReference type="SUPFAM" id="SSF51556">
    <property type="entry name" value="Metallo-dependent hydrolases"/>
    <property type="match status" value="1"/>
</dbReference>
<reference evidence="3" key="1">
    <citation type="submission" date="2022-01" db="EMBL/GenBank/DDBJ databases">
        <title>Alginate degradation mechanism of Vibrio pelagius WXL662.</title>
        <authorList>
            <person name="He X."/>
        </authorList>
    </citation>
    <scope>NUCLEOTIDE SEQUENCE</scope>
    <source>
        <strain evidence="3">WXL662</strain>
    </source>
</reference>
<dbReference type="InterPro" id="IPR032466">
    <property type="entry name" value="Metal_Hydrolase"/>
</dbReference>
<evidence type="ECO:0000313" key="3">
    <source>
        <dbReference type="EMBL" id="UTT86234.1"/>
    </source>
</evidence>
<dbReference type="Proteomes" id="UP001059120">
    <property type="component" value="Chromosome 2"/>
</dbReference>
<dbReference type="CDD" id="cd01299">
    <property type="entry name" value="Met_dep_hydrolase_A"/>
    <property type="match status" value="1"/>
</dbReference>
<evidence type="ECO:0000256" key="1">
    <source>
        <dbReference type="SAM" id="SignalP"/>
    </source>
</evidence>